<dbReference type="Proteomes" id="UP001203852">
    <property type="component" value="Unassembled WGS sequence"/>
</dbReference>
<organism evidence="2 3">
    <name type="scientific">Exophiala viscosa</name>
    <dbReference type="NCBI Taxonomy" id="2486360"/>
    <lineage>
        <taxon>Eukaryota</taxon>
        <taxon>Fungi</taxon>
        <taxon>Dikarya</taxon>
        <taxon>Ascomycota</taxon>
        <taxon>Pezizomycotina</taxon>
        <taxon>Eurotiomycetes</taxon>
        <taxon>Chaetothyriomycetidae</taxon>
        <taxon>Chaetothyriales</taxon>
        <taxon>Herpotrichiellaceae</taxon>
        <taxon>Exophiala</taxon>
    </lineage>
</organism>
<feature type="domain" description="Glutamine amidotransferase" evidence="1">
    <location>
        <begin position="119"/>
        <end position="222"/>
    </location>
</feature>
<sequence length="270" mass="30596">MNLKIHPPIRIAILECDTPLPKTKERFQGYGGVFELLLRSSAKALNRPELDPEKGLEISKFQLESDPDNYPDPETIDAILITGSRTNGNWRELRLTKVEHDSFANTPWINRLVEYTEKLLSETHVRIIGVCFGHQIVGRALKAGVGRNPEGWEAAVNNIDLSAKGKELFGVEKLRLHQMHRDCVFYYPEGVEELGSSPVCKVQGMYSPKRLMTVQGHPEFNQDIMREIVNTRHATGVFDDEAFNNHITKVNLPHDGLIVGQAFLKFLLEQ</sequence>
<dbReference type="GO" id="GO:0005829">
    <property type="term" value="C:cytosol"/>
    <property type="evidence" value="ECO:0007669"/>
    <property type="project" value="TreeGrafter"/>
</dbReference>
<gene>
    <name evidence="2" type="ORF">EDD36DRAFT_416561</name>
</gene>
<dbReference type="Pfam" id="PF00117">
    <property type="entry name" value="GATase"/>
    <property type="match status" value="1"/>
</dbReference>
<dbReference type="PROSITE" id="PS51273">
    <property type="entry name" value="GATASE_TYPE_1"/>
    <property type="match status" value="1"/>
</dbReference>
<dbReference type="InterPro" id="IPR029062">
    <property type="entry name" value="Class_I_gatase-like"/>
</dbReference>
<dbReference type="EMBL" id="MU404352">
    <property type="protein sequence ID" value="KAI1615038.1"/>
    <property type="molecule type" value="Genomic_DNA"/>
</dbReference>
<dbReference type="PANTHER" id="PTHR42695">
    <property type="entry name" value="GLUTAMINE AMIDOTRANSFERASE YLR126C-RELATED"/>
    <property type="match status" value="1"/>
</dbReference>
<dbReference type="CDD" id="cd01741">
    <property type="entry name" value="GATase1_1"/>
    <property type="match status" value="1"/>
</dbReference>
<protein>
    <submittedName>
        <fullName evidence="2">GMP synthase</fullName>
    </submittedName>
</protein>
<reference evidence="2" key="1">
    <citation type="journal article" date="2022" name="bioRxiv">
        <title>Deciphering the potential niche of two novel black yeast fungi from a biological soil crust based on their genomes, phenotypes, and melanin regulation.</title>
        <authorList>
            <consortium name="DOE Joint Genome Institute"/>
            <person name="Carr E.C."/>
            <person name="Barton Q."/>
            <person name="Grambo S."/>
            <person name="Sullivan M."/>
            <person name="Renfro C.M."/>
            <person name="Kuo A."/>
            <person name="Pangilinan J."/>
            <person name="Lipzen A."/>
            <person name="Keymanesh K."/>
            <person name="Savage E."/>
            <person name="Barry K."/>
            <person name="Grigoriev I.V."/>
            <person name="Riekhof W.R."/>
            <person name="Harris S.S."/>
        </authorList>
    </citation>
    <scope>NUCLEOTIDE SEQUENCE</scope>
    <source>
        <strain evidence="2">JF 03-4F</strain>
    </source>
</reference>
<comment type="caution">
    <text evidence="2">The sequence shown here is derived from an EMBL/GenBank/DDBJ whole genome shotgun (WGS) entry which is preliminary data.</text>
</comment>
<proteinExistence type="predicted"/>
<accession>A0AAN6IF01</accession>
<evidence type="ECO:0000259" key="1">
    <source>
        <dbReference type="Pfam" id="PF00117"/>
    </source>
</evidence>
<keyword evidence="3" id="KW-1185">Reference proteome</keyword>
<evidence type="ECO:0000313" key="3">
    <source>
        <dbReference type="Proteomes" id="UP001203852"/>
    </source>
</evidence>
<evidence type="ECO:0000313" key="2">
    <source>
        <dbReference type="EMBL" id="KAI1615038.1"/>
    </source>
</evidence>
<dbReference type="InterPro" id="IPR017926">
    <property type="entry name" value="GATASE"/>
</dbReference>
<name>A0AAN6IF01_9EURO</name>
<dbReference type="Gene3D" id="3.40.50.880">
    <property type="match status" value="1"/>
</dbReference>
<dbReference type="InterPro" id="IPR044992">
    <property type="entry name" value="ChyE-like"/>
</dbReference>
<dbReference type="GO" id="GO:0005634">
    <property type="term" value="C:nucleus"/>
    <property type="evidence" value="ECO:0007669"/>
    <property type="project" value="TreeGrafter"/>
</dbReference>
<dbReference type="SUPFAM" id="SSF52317">
    <property type="entry name" value="Class I glutamine amidotransferase-like"/>
    <property type="match status" value="1"/>
</dbReference>
<dbReference type="AlphaFoldDB" id="A0AAN6IF01"/>
<dbReference type="PANTHER" id="PTHR42695:SF5">
    <property type="entry name" value="GLUTAMINE AMIDOTRANSFERASE YLR126C-RELATED"/>
    <property type="match status" value="1"/>
</dbReference>